<evidence type="ECO:0000256" key="2">
    <source>
        <dbReference type="ARBA" id="ARBA00006161"/>
    </source>
</evidence>
<name>A0A1H3PPA0_9FIRM</name>
<sequence length="124" mass="14582">MATKIEQIENGRAAFAFQQIKSFIAKNDEKTQKEFKAYIKKMPSMIKVNGLGQTLAFYYSNQKSKSYQGVYQIIEKYFDEKPKEQELVEWVVEMDSGEYRHVTTETLALLNWMRRFAEGMVKTD</sequence>
<dbReference type="GO" id="GO:0005737">
    <property type="term" value="C:cytoplasm"/>
    <property type="evidence" value="ECO:0007669"/>
    <property type="project" value="UniProtKB-SubCell"/>
</dbReference>
<keyword evidence="4" id="KW-0051">Antiviral defense</keyword>
<evidence type="ECO:0000313" key="7">
    <source>
        <dbReference type="Proteomes" id="UP000199230"/>
    </source>
</evidence>
<dbReference type="OrthoDB" id="1716617at2"/>
<dbReference type="RefSeq" id="WP_093314150.1">
    <property type="nucleotide sequence ID" value="NZ_FNPV01000007.1"/>
</dbReference>
<keyword evidence="7" id="KW-1185">Reference proteome</keyword>
<dbReference type="Proteomes" id="UP000199230">
    <property type="component" value="Unassembled WGS sequence"/>
</dbReference>
<keyword evidence="3" id="KW-0963">Cytoplasm</keyword>
<proteinExistence type="inferred from homology"/>
<protein>
    <recommendedName>
        <fullName evidence="5">CRISPR type III-B/RAMP module-associated protein Cmr5</fullName>
    </recommendedName>
</protein>
<dbReference type="InterPro" id="IPR023101">
    <property type="entry name" value="AF1862-like_dom_sf"/>
</dbReference>
<dbReference type="AlphaFoldDB" id="A0A1H3PPA0"/>
<organism evidence="6 7">
    <name type="scientific">Tindallia californiensis</name>
    <dbReference type="NCBI Taxonomy" id="159292"/>
    <lineage>
        <taxon>Bacteria</taxon>
        <taxon>Bacillati</taxon>
        <taxon>Bacillota</taxon>
        <taxon>Clostridia</taxon>
        <taxon>Peptostreptococcales</taxon>
        <taxon>Tindalliaceae</taxon>
        <taxon>Tindallia</taxon>
    </lineage>
</organism>
<evidence type="ECO:0000256" key="4">
    <source>
        <dbReference type="ARBA" id="ARBA00023118"/>
    </source>
</evidence>
<gene>
    <name evidence="6" type="ORF">SAMN05192546_10715</name>
</gene>
<reference evidence="6 7" key="1">
    <citation type="submission" date="2016-10" db="EMBL/GenBank/DDBJ databases">
        <authorList>
            <person name="de Groot N.N."/>
        </authorList>
    </citation>
    <scope>NUCLEOTIDE SEQUENCE [LARGE SCALE GENOMIC DNA]</scope>
    <source>
        <strain evidence="6 7">APO</strain>
    </source>
</reference>
<comment type="similarity">
    <text evidence="2">Belongs to the CRISPR system Cmr5 family.</text>
</comment>
<dbReference type="CDD" id="cd09749">
    <property type="entry name" value="Cmr5_III-B"/>
    <property type="match status" value="1"/>
</dbReference>
<accession>A0A1H3PPA0</accession>
<dbReference type="Gene3D" id="1.10.520.30">
    <property type="entry name" value="AF1862-like domain"/>
    <property type="match status" value="1"/>
</dbReference>
<dbReference type="EMBL" id="FNPV01000007">
    <property type="protein sequence ID" value="SDZ03052.1"/>
    <property type="molecule type" value="Genomic_DNA"/>
</dbReference>
<dbReference type="STRING" id="159292.SAMN05192546_10715"/>
<evidence type="ECO:0000256" key="3">
    <source>
        <dbReference type="ARBA" id="ARBA00022490"/>
    </source>
</evidence>
<evidence type="ECO:0000313" key="6">
    <source>
        <dbReference type="EMBL" id="SDZ03052.1"/>
    </source>
</evidence>
<evidence type="ECO:0000256" key="5">
    <source>
        <dbReference type="ARBA" id="ARBA00030001"/>
    </source>
</evidence>
<dbReference type="SUPFAM" id="SSF158568">
    <property type="entry name" value="AF1862-like"/>
    <property type="match status" value="1"/>
</dbReference>
<dbReference type="GO" id="GO:0051607">
    <property type="term" value="P:defense response to virus"/>
    <property type="evidence" value="ECO:0007669"/>
    <property type="project" value="UniProtKB-KW"/>
</dbReference>
<dbReference type="InterPro" id="IPR010160">
    <property type="entry name" value="CRISPR-assoc_prot_Cmr5"/>
</dbReference>
<dbReference type="Pfam" id="PF09701">
    <property type="entry name" value="Cas_Cmr5"/>
    <property type="match status" value="1"/>
</dbReference>
<dbReference type="NCBIfam" id="TIGR01881">
    <property type="entry name" value="cas_Cmr5"/>
    <property type="match status" value="1"/>
</dbReference>
<comment type="subcellular location">
    <subcellularLocation>
        <location evidence="1">Cytoplasm</location>
    </subcellularLocation>
</comment>
<evidence type="ECO:0000256" key="1">
    <source>
        <dbReference type="ARBA" id="ARBA00004496"/>
    </source>
</evidence>